<dbReference type="Proteomes" id="UP001586593">
    <property type="component" value="Unassembled WGS sequence"/>
</dbReference>
<reference evidence="2 3" key="1">
    <citation type="journal article" date="2024" name="Commun. Biol.">
        <title>Comparative genomic analysis of thermophilic fungi reveals convergent evolutionary adaptations and gene losses.</title>
        <authorList>
            <person name="Steindorff A.S."/>
            <person name="Aguilar-Pontes M.V."/>
            <person name="Robinson A.J."/>
            <person name="Andreopoulos B."/>
            <person name="LaButti K."/>
            <person name="Kuo A."/>
            <person name="Mondo S."/>
            <person name="Riley R."/>
            <person name="Otillar R."/>
            <person name="Haridas S."/>
            <person name="Lipzen A."/>
            <person name="Grimwood J."/>
            <person name="Schmutz J."/>
            <person name="Clum A."/>
            <person name="Reid I.D."/>
            <person name="Moisan M.C."/>
            <person name="Butler G."/>
            <person name="Nguyen T.T.M."/>
            <person name="Dewar K."/>
            <person name="Conant G."/>
            <person name="Drula E."/>
            <person name="Henrissat B."/>
            <person name="Hansel C."/>
            <person name="Singer S."/>
            <person name="Hutchinson M.I."/>
            <person name="de Vries R.P."/>
            <person name="Natvig D.O."/>
            <person name="Powell A.J."/>
            <person name="Tsang A."/>
            <person name="Grigoriev I.V."/>
        </authorList>
    </citation>
    <scope>NUCLEOTIDE SEQUENCE [LARGE SCALE GENOMIC DNA]</scope>
    <source>
        <strain evidence="2 3">ATCC 24622</strain>
    </source>
</reference>
<gene>
    <name evidence="2" type="ORF">VTK73DRAFT_5597</name>
</gene>
<protein>
    <submittedName>
        <fullName evidence="2">Uncharacterized protein</fullName>
    </submittedName>
</protein>
<evidence type="ECO:0000256" key="1">
    <source>
        <dbReference type="SAM" id="MobiDB-lite"/>
    </source>
</evidence>
<proteinExistence type="predicted"/>
<organism evidence="2 3">
    <name type="scientific">Phialemonium thermophilum</name>
    <dbReference type="NCBI Taxonomy" id="223376"/>
    <lineage>
        <taxon>Eukaryota</taxon>
        <taxon>Fungi</taxon>
        <taxon>Dikarya</taxon>
        <taxon>Ascomycota</taxon>
        <taxon>Pezizomycotina</taxon>
        <taxon>Sordariomycetes</taxon>
        <taxon>Sordariomycetidae</taxon>
        <taxon>Cephalothecales</taxon>
        <taxon>Cephalothecaceae</taxon>
        <taxon>Phialemonium</taxon>
    </lineage>
</organism>
<evidence type="ECO:0000313" key="3">
    <source>
        <dbReference type="Proteomes" id="UP001586593"/>
    </source>
</evidence>
<comment type="caution">
    <text evidence="2">The sequence shown here is derived from an EMBL/GenBank/DDBJ whole genome shotgun (WGS) entry which is preliminary data.</text>
</comment>
<accession>A0ABR3V138</accession>
<evidence type="ECO:0000313" key="2">
    <source>
        <dbReference type="EMBL" id="KAL1835508.1"/>
    </source>
</evidence>
<sequence>MPVIPVNQLRLLREGSARCQIVGTKDVPTQPKQPNPATSPPSVTSGLARLAYPVRPSLVAKPMVH</sequence>
<name>A0ABR3V138_9PEZI</name>
<dbReference type="EMBL" id="JAZHXJ010003112">
    <property type="protein sequence ID" value="KAL1835508.1"/>
    <property type="molecule type" value="Genomic_DNA"/>
</dbReference>
<keyword evidence="3" id="KW-1185">Reference proteome</keyword>
<feature type="region of interest" description="Disordered" evidence="1">
    <location>
        <begin position="24"/>
        <end position="45"/>
    </location>
</feature>